<feature type="domain" description="SpaA-like prealbumin fold" evidence="7">
    <location>
        <begin position="1382"/>
        <end position="1466"/>
    </location>
</feature>
<evidence type="ECO:0000256" key="4">
    <source>
        <dbReference type="SAM" id="MobiDB-lite"/>
    </source>
</evidence>
<evidence type="ECO:0000313" key="9">
    <source>
        <dbReference type="Proteomes" id="UP000183975"/>
    </source>
</evidence>
<feature type="domain" description="SpaA-like prealbumin fold" evidence="7">
    <location>
        <begin position="598"/>
        <end position="667"/>
    </location>
</feature>
<protein>
    <submittedName>
        <fullName evidence="8">TQXA domain-containing protein</fullName>
    </submittedName>
</protein>
<keyword evidence="9" id="KW-1185">Reference proteome</keyword>
<proteinExistence type="inferred from homology"/>
<dbReference type="PANTHER" id="PTHR36108">
    <property type="entry name" value="COLOSSIN-B-RELATED"/>
    <property type="match status" value="1"/>
</dbReference>
<feature type="domain" description="SpaA-like prealbumin fold" evidence="7">
    <location>
        <begin position="1110"/>
        <end position="1199"/>
    </location>
</feature>
<evidence type="ECO:0000256" key="2">
    <source>
        <dbReference type="ARBA" id="ARBA00022525"/>
    </source>
</evidence>
<feature type="region of interest" description="Disordered" evidence="4">
    <location>
        <begin position="866"/>
        <end position="892"/>
    </location>
</feature>
<dbReference type="InterPro" id="IPR041033">
    <property type="entry name" value="SpaA_PFL_dom_1"/>
</dbReference>
<dbReference type="InterPro" id="IPR013552">
    <property type="entry name" value="Thioester_dom"/>
</dbReference>
<dbReference type="Pfam" id="PF17802">
    <property type="entry name" value="SpaA"/>
    <property type="match status" value="14"/>
</dbReference>
<dbReference type="Gene3D" id="2.60.40.10">
    <property type="entry name" value="Immunoglobulins"/>
    <property type="match status" value="14"/>
</dbReference>
<feature type="domain" description="SpaA-like prealbumin fold" evidence="7">
    <location>
        <begin position="1580"/>
        <end position="1652"/>
    </location>
</feature>
<evidence type="ECO:0000313" key="8">
    <source>
        <dbReference type="EMBL" id="SHJ69480.1"/>
    </source>
</evidence>
<feature type="domain" description="SpaA-like prealbumin fold" evidence="7">
    <location>
        <begin position="420"/>
        <end position="504"/>
    </location>
</feature>
<name>A0A1M6LE38_9FIRM</name>
<evidence type="ECO:0000259" key="7">
    <source>
        <dbReference type="Pfam" id="PF17802"/>
    </source>
</evidence>
<sequence>MKTIKRLFSFLLAAMLLLTSGVTVFAGDSLETALNKVNLYIKQDKGPQLLTWKGIIDAENFAPAVIVYRTDDGQELPAYCANPNRPGVEDLAAKTYDVDVDQLDTDPHVWGVITNGYPYKSPQELGVSTDYEAYYATKMAVWATVHDNYSNLNDWQANGEHNESVLQAMKSLVAKGQENQYVYATWLAVNPATPSAVDDGEYLTQEYTIKSNVEINSFRVVLDGDVPEETKITDANDNEKDTFDGSETNIKIKIPKTGENRNGSFRVIVKGKLENKAVMFGLSHDAQKQDYYVAPLPSYNGDSWADVIYAEVIGTEPEEPDNPDIPVPDGSLQILKVASGTTKGLAGAVFKVEVDGKTIGHYVTDKNGEIQIDDISGTVSITEEIPPLGYVLDENNHKDVEINDPDKPTVVTFSNEEMAELEIKKVDADTGEGLSNAVIRVALDGGSDAYDVYTNASGTATLTNLKSGTYTVTEIVAPEDYILNNTPVSVKLEAGKTASITLENHAKPGLVIKKYDEDTGYPLSDAEFSIAKKGGSIIYEGMTDKEGKIKVEGLEEGWYTITEIAAPKGYLIAQDSKDVYLDGGKCVEVKFDNRLRPSLQIMKIDEETKEPLAGAKFRVTKTEDKTVSEYVTDETGTVVIRDLDEAVYTVEEIEAPNGYRIDPDSHKDIALEWGKTKTLIFSDTKNPVLEILKVDAKTEEPLANAKFKITKTEDDTVSEYMTDRNGKITIENLPEGIYTVEEISAPDGYILDTQHKEIELSAGDIKQLVYENTRKPTLIITKTNALTEKPIPNTTFKIEYEGENGGIVPLGTYKTDKNGQIILKNVDAGWYIITEIRPAQGFQLPSNPVTRKYLAEGENAYNEISQNNNTVSNSTNNITINSSQNNTTASETLSNSITVTSGNDYIGEEIPNYPLNSIVIKKTDAITSEMLEGAVFEVRKVSEDISGNSGTIIGRYTTDSSGIIVITGLEAGAYIIEEVQSPTHYLISENSKQQAWLKADGTSIVEVAFANYPYGSLLITKVDGLTNQPLGGVKFKVTTGNGTVEGNTNGIYETDSNGEILIPNLKPDSYVVTEIETLENYELDTTPQTIDIGTDGEVYKVSFKNQPKSSLVIFKKDADTGEPLQGVKFKVTNADGTVIGTSNGIFTTDQNGKIVISNIGKQTVTIEEVETLEGYALETQQRTVSIDYGKTYTEEFTNTRLASLVIKKIDEYTNEPLSGVKFLVEKQNGEYIGEYTTDSTGTINVPTLEPDWYIVRELKTKDGYILDETPKTIEVKKSVPTVVTFTNKPLSGIKIIKTDSETGEPLEGVTFSVSKMNGEKIGSFKTDKEGMVYVSNLEDGYYTVTETEGLEGYHWDEEPRTVEVKTGKQTIVEIENQPYSGLVIEKTNSRTSDPIEGVEFLVTKFNGEQIGYYETDDDGLIIIEGLEEGTYLVKETEAAAGYQIDNESKEVEIKDGKRTTLKVKNDPLSSVLIRKIDSITGEGIEGVEFLLYDGDGEPIGQFESDNEGYVWIRKELPEGKYKLREIEAAEGYISDDEVKTFYVQKGRTTEIIWKNTPQTGQIVVTKRSSEFNELTGLPAGSPLEGAVFEIYNTTGNMVDRMTSDSRGIAASKGLPVGVYIVKEVSSPRYYALNDRELLAEIRHNGDIVRFEVLNSSIDLNITVQKKGPNSASPGQNINYEVYGVTNGSSGKLENFYIHDRIPTDATRVSKITTGTYNERMYYQITYKTNYRDYIVLADNLLTSNDYEFSLHSNALGLQNGEYVTDVRLEFPQASPGFTQTKSMRVFCQVLPSLPKDYRITNRADVGGRYGNEWESALTSWNTTVWTNETATPLPKTGY</sequence>
<dbReference type="Proteomes" id="UP000183975">
    <property type="component" value="Unassembled WGS sequence"/>
</dbReference>
<comment type="similarity">
    <text evidence="1">Belongs to the serine-aspartate repeat-containing protein (SDr) family.</text>
</comment>
<feature type="domain" description="SpaA-like prealbumin fold" evidence="7">
    <location>
        <begin position="510"/>
        <end position="593"/>
    </location>
</feature>
<feature type="domain" description="SpaA-like prealbumin fold" evidence="7">
    <location>
        <begin position="1203"/>
        <end position="1288"/>
    </location>
</feature>
<keyword evidence="2" id="KW-0964">Secreted</keyword>
<reference evidence="8 9" key="1">
    <citation type="submission" date="2016-11" db="EMBL/GenBank/DDBJ databases">
        <authorList>
            <person name="Jaros S."/>
            <person name="Januszkiewicz K."/>
            <person name="Wedrychowicz H."/>
        </authorList>
    </citation>
    <scope>NUCLEOTIDE SEQUENCE [LARGE SCALE GENOMIC DNA]</scope>
    <source>
        <strain evidence="8 9">DSM 14214</strain>
    </source>
</reference>
<feature type="domain" description="SpaA-like prealbumin fold" evidence="7">
    <location>
        <begin position="778"/>
        <end position="850"/>
    </location>
</feature>
<dbReference type="OrthoDB" id="9804660at2"/>
<feature type="compositionally biased region" description="Low complexity" evidence="4">
    <location>
        <begin position="866"/>
        <end position="888"/>
    </location>
</feature>
<dbReference type="PANTHER" id="PTHR36108:SF13">
    <property type="entry name" value="COLOSSIN-B-RELATED"/>
    <property type="match status" value="1"/>
</dbReference>
<dbReference type="InterPro" id="IPR013783">
    <property type="entry name" value="Ig-like_fold"/>
</dbReference>
<feature type="domain" description="SpaA-like prealbumin fold" evidence="7">
    <location>
        <begin position="689"/>
        <end position="772"/>
    </location>
</feature>
<keyword evidence="3 5" id="KW-0732">Signal</keyword>
<dbReference type="RefSeq" id="WP_072848492.1">
    <property type="nucleotide sequence ID" value="NZ_FRAH01000004.1"/>
</dbReference>
<accession>A0A1M6LE38</accession>
<feature type="chain" id="PRO_5013359643" evidence="5">
    <location>
        <begin position="27"/>
        <end position="1838"/>
    </location>
</feature>
<feature type="domain" description="SpaA-like prealbumin fold" evidence="7">
    <location>
        <begin position="1470"/>
        <end position="1556"/>
    </location>
</feature>
<feature type="domain" description="Thioester" evidence="6">
    <location>
        <begin position="77"/>
        <end position="177"/>
    </location>
</feature>
<feature type="domain" description="SpaA-like prealbumin fold" evidence="7">
    <location>
        <begin position="917"/>
        <end position="1006"/>
    </location>
</feature>
<feature type="signal peptide" evidence="5">
    <location>
        <begin position="1"/>
        <end position="26"/>
    </location>
</feature>
<dbReference type="Pfam" id="PF08341">
    <property type="entry name" value="TED"/>
    <property type="match status" value="1"/>
</dbReference>
<evidence type="ECO:0000259" key="6">
    <source>
        <dbReference type="Pfam" id="PF08341"/>
    </source>
</evidence>
<feature type="domain" description="SpaA-like prealbumin fold" evidence="7">
    <location>
        <begin position="1293"/>
        <end position="1377"/>
    </location>
</feature>
<feature type="domain" description="SpaA-like prealbumin fold" evidence="7">
    <location>
        <begin position="330"/>
        <end position="416"/>
    </location>
</feature>
<organism evidence="8 9">
    <name type="scientific">Anaerotignum lactatifermentans DSM 14214</name>
    <dbReference type="NCBI Taxonomy" id="1121323"/>
    <lineage>
        <taxon>Bacteria</taxon>
        <taxon>Bacillati</taxon>
        <taxon>Bacillota</taxon>
        <taxon>Clostridia</taxon>
        <taxon>Lachnospirales</taxon>
        <taxon>Anaerotignaceae</taxon>
        <taxon>Anaerotignum</taxon>
    </lineage>
</organism>
<evidence type="ECO:0000256" key="5">
    <source>
        <dbReference type="SAM" id="SignalP"/>
    </source>
</evidence>
<dbReference type="EMBL" id="FRAH01000004">
    <property type="protein sequence ID" value="SHJ69480.1"/>
    <property type="molecule type" value="Genomic_DNA"/>
</dbReference>
<feature type="domain" description="SpaA-like prealbumin fold" evidence="7">
    <location>
        <begin position="1015"/>
        <end position="1106"/>
    </location>
</feature>
<gene>
    <name evidence="8" type="ORF">SAMN02745138_00357</name>
</gene>
<evidence type="ECO:0000256" key="3">
    <source>
        <dbReference type="ARBA" id="ARBA00022729"/>
    </source>
</evidence>
<evidence type="ECO:0000256" key="1">
    <source>
        <dbReference type="ARBA" id="ARBA00007257"/>
    </source>
</evidence>
<dbReference type="SUPFAM" id="SSF49478">
    <property type="entry name" value="Cna protein B-type domain"/>
    <property type="match status" value="11"/>
</dbReference>